<evidence type="ECO:0000256" key="1">
    <source>
        <dbReference type="ARBA" id="ARBA00022490"/>
    </source>
</evidence>
<evidence type="ECO:0000256" key="2">
    <source>
        <dbReference type="ARBA" id="ARBA00022723"/>
    </source>
</evidence>
<reference evidence="11" key="1">
    <citation type="journal article" date="2019" name="Int. J. Syst. Evol. Microbiol.">
        <title>The Global Catalogue of Microorganisms (GCM) 10K type strain sequencing project: providing services to taxonomists for standard genome sequencing and annotation.</title>
        <authorList>
            <consortium name="The Broad Institute Genomics Platform"/>
            <consortium name="The Broad Institute Genome Sequencing Center for Infectious Disease"/>
            <person name="Wu L."/>
            <person name="Ma J."/>
        </authorList>
    </citation>
    <scope>NUCLEOTIDE SEQUENCE [LARGE SCALE GENOMIC DNA]</scope>
    <source>
        <strain evidence="11">KACC 12822</strain>
    </source>
</reference>
<dbReference type="Gene3D" id="1.20.120.910">
    <property type="entry name" value="DksA, coiled-coil domain"/>
    <property type="match status" value="1"/>
</dbReference>
<dbReference type="PANTHER" id="PTHR33823:SF2">
    <property type="entry name" value="RNA POLYMERASE-BINDING TRANSCRIPTION FACTOR DKSA"/>
    <property type="match status" value="1"/>
</dbReference>
<dbReference type="InterPro" id="IPR020458">
    <property type="entry name" value="Znf_DskA_TraR_CS"/>
</dbReference>
<keyword evidence="4 5" id="KW-0862">Zinc</keyword>
<comment type="function">
    <text evidence="5">Transcription factor that acts by binding directly to the RNA polymerase (RNAP). Required for negative regulation of rRNA expression and positive regulation of several amino acid biosynthesis promoters. Also required for regulation of fis expression.</text>
</comment>
<keyword evidence="2 5" id="KW-0479">Metal-binding</keyword>
<feature type="region of interest" description="Disordered" evidence="7">
    <location>
        <begin position="40"/>
        <end position="80"/>
    </location>
</feature>
<dbReference type="Pfam" id="PF01258">
    <property type="entry name" value="zf-dskA_traR"/>
    <property type="match status" value="1"/>
</dbReference>
<gene>
    <name evidence="5 10" type="primary">dksA</name>
    <name evidence="10" type="ORF">ACFPK0_06935</name>
</gene>
<evidence type="ECO:0000259" key="9">
    <source>
        <dbReference type="Pfam" id="PF21157"/>
    </source>
</evidence>
<feature type="region of interest" description="Disordered" evidence="7">
    <location>
        <begin position="1"/>
        <end position="23"/>
    </location>
</feature>
<dbReference type="PANTHER" id="PTHR33823">
    <property type="entry name" value="RNA POLYMERASE-BINDING TRANSCRIPTION FACTOR DKSA-RELATED"/>
    <property type="match status" value="1"/>
</dbReference>
<dbReference type="Proteomes" id="UP001596018">
    <property type="component" value="Unassembled WGS sequence"/>
</dbReference>
<dbReference type="NCBIfam" id="TIGR02420">
    <property type="entry name" value="dksA"/>
    <property type="match status" value="1"/>
</dbReference>
<feature type="zinc finger region" description="dksA C4-type" evidence="6">
    <location>
        <begin position="187"/>
        <end position="211"/>
    </location>
</feature>
<feature type="coiled-coil region" evidence="5">
    <location>
        <begin position="125"/>
        <end position="152"/>
    </location>
</feature>
<evidence type="ECO:0000256" key="5">
    <source>
        <dbReference type="HAMAP-Rule" id="MF_00926"/>
    </source>
</evidence>
<comment type="similarity">
    <text evidence="5">Belongs to the DksA family.</text>
</comment>
<dbReference type="SUPFAM" id="SSF109635">
    <property type="entry name" value="DnaK suppressor protein DksA, alpha-hairpin domain"/>
    <property type="match status" value="1"/>
</dbReference>
<comment type="subcellular location">
    <subcellularLocation>
        <location evidence="5">Cytoplasm</location>
    </subcellularLocation>
</comment>
<dbReference type="InterPro" id="IPR012784">
    <property type="entry name" value="DksA_RNA_pol-bd"/>
</dbReference>
<feature type="domain" description="DnaK suppressor protein DksA N-terminal" evidence="9">
    <location>
        <begin position="110"/>
        <end position="179"/>
    </location>
</feature>
<dbReference type="PROSITE" id="PS01102">
    <property type="entry name" value="ZF_DKSA_1"/>
    <property type="match status" value="1"/>
</dbReference>
<keyword evidence="3 5" id="KW-0863">Zinc-finger</keyword>
<name>A0ABW0JW38_9GAMM</name>
<evidence type="ECO:0000259" key="8">
    <source>
        <dbReference type="Pfam" id="PF01258"/>
    </source>
</evidence>
<comment type="caution">
    <text evidence="5">Lacks conserved residue(s) required for the propagation of feature annotation.</text>
</comment>
<dbReference type="EMBL" id="JBHSMM010000001">
    <property type="protein sequence ID" value="MFC5439740.1"/>
    <property type="molecule type" value="Genomic_DNA"/>
</dbReference>
<dbReference type="InterPro" id="IPR037187">
    <property type="entry name" value="DnaK_N"/>
</dbReference>
<evidence type="ECO:0000313" key="11">
    <source>
        <dbReference type="Proteomes" id="UP001596018"/>
    </source>
</evidence>
<keyword evidence="5" id="KW-0175">Coiled coil</keyword>
<dbReference type="Pfam" id="PF21157">
    <property type="entry name" value="DksA_N"/>
    <property type="match status" value="1"/>
</dbReference>
<sequence length="224" mass="25267">MSAKSAPRPAPVAAPNKQAVPASTTALYKGKVASAIAMVTPRKAPAPAHHASHHNHKNSSSSMNKSATKKLENGVTREDGRYALPSTSVIALPKGYRPSSDEEYMNPQHLAYFRNKLRDWRDQLVEESRQTMDNLREEVRDVGDEAERATRETENSLELRTRDRYRKLISKIDKALRRIEEGSYGFCEETDEEIGVDRLDARPIATLSLDAQERREHLQKQMGD</sequence>
<dbReference type="InterPro" id="IPR048489">
    <property type="entry name" value="DksA_N"/>
</dbReference>
<evidence type="ECO:0000313" key="10">
    <source>
        <dbReference type="EMBL" id="MFC5439740.1"/>
    </source>
</evidence>
<accession>A0ABW0JW38</accession>
<keyword evidence="11" id="KW-1185">Reference proteome</keyword>
<evidence type="ECO:0000256" key="4">
    <source>
        <dbReference type="ARBA" id="ARBA00022833"/>
    </source>
</evidence>
<dbReference type="HAMAP" id="MF_00926">
    <property type="entry name" value="DksA"/>
    <property type="match status" value="1"/>
</dbReference>
<evidence type="ECO:0000256" key="7">
    <source>
        <dbReference type="SAM" id="MobiDB-lite"/>
    </source>
</evidence>
<feature type="compositionally biased region" description="Basic and acidic residues" evidence="7">
    <location>
        <begin position="69"/>
        <end position="80"/>
    </location>
</feature>
<feature type="domain" description="Zinc finger DksA/TraR C4-type" evidence="8">
    <location>
        <begin position="182"/>
        <end position="217"/>
    </location>
</feature>
<dbReference type="InterPro" id="IPR000962">
    <property type="entry name" value="Znf_DskA_TraR"/>
</dbReference>
<protein>
    <recommendedName>
        <fullName evidence="5">RNA polymerase-binding transcription factor DksA</fullName>
    </recommendedName>
</protein>
<keyword evidence="1 5" id="KW-0963">Cytoplasm</keyword>
<proteinExistence type="inferred from homology"/>
<dbReference type="SUPFAM" id="SSF57716">
    <property type="entry name" value="Glucocorticoid receptor-like (DNA-binding domain)"/>
    <property type="match status" value="1"/>
</dbReference>
<evidence type="ECO:0000256" key="6">
    <source>
        <dbReference type="PROSITE-ProRule" id="PRU00510"/>
    </source>
</evidence>
<evidence type="ECO:0000256" key="3">
    <source>
        <dbReference type="ARBA" id="ARBA00022771"/>
    </source>
</evidence>
<organism evidence="10 11">
    <name type="scientific">Rhodanobacter ginsenosidimutans</name>
    <dbReference type="NCBI Taxonomy" id="490571"/>
    <lineage>
        <taxon>Bacteria</taxon>
        <taxon>Pseudomonadati</taxon>
        <taxon>Pseudomonadota</taxon>
        <taxon>Gammaproteobacteria</taxon>
        <taxon>Lysobacterales</taxon>
        <taxon>Rhodanobacteraceae</taxon>
        <taxon>Rhodanobacter</taxon>
    </lineage>
</organism>
<dbReference type="PROSITE" id="PS51128">
    <property type="entry name" value="ZF_DKSA_2"/>
    <property type="match status" value="1"/>
</dbReference>
<comment type="caution">
    <text evidence="10">The sequence shown here is derived from an EMBL/GenBank/DDBJ whole genome shotgun (WGS) entry which is preliminary data.</text>
</comment>
<comment type="subunit">
    <text evidence="5">Interacts directly with the RNA polymerase.</text>
</comment>